<dbReference type="InterPro" id="IPR013762">
    <property type="entry name" value="Integrase-like_cat_sf"/>
</dbReference>
<name>A0ABV1EEU1_9FIRM</name>
<comment type="caution">
    <text evidence="2">The sequence shown here is derived from an EMBL/GenBank/DDBJ whole genome shotgun (WGS) entry which is preliminary data.</text>
</comment>
<dbReference type="EMBL" id="JBBMFK010000039">
    <property type="protein sequence ID" value="MEQ2444971.1"/>
    <property type="molecule type" value="Genomic_DNA"/>
</dbReference>
<dbReference type="InterPro" id="IPR011010">
    <property type="entry name" value="DNA_brk_join_enz"/>
</dbReference>
<evidence type="ECO:0000256" key="1">
    <source>
        <dbReference type="ARBA" id="ARBA00023172"/>
    </source>
</evidence>
<gene>
    <name evidence="2" type="ORF">WMO64_16075</name>
</gene>
<evidence type="ECO:0000313" key="2">
    <source>
        <dbReference type="EMBL" id="MEQ2444971.1"/>
    </source>
</evidence>
<evidence type="ECO:0000313" key="3">
    <source>
        <dbReference type="Proteomes" id="UP001464378"/>
    </source>
</evidence>
<keyword evidence="3" id="KW-1185">Reference proteome</keyword>
<keyword evidence="1" id="KW-0233">DNA recombination</keyword>
<reference evidence="2 3" key="1">
    <citation type="submission" date="2024-03" db="EMBL/GenBank/DDBJ databases">
        <title>Human intestinal bacterial collection.</title>
        <authorList>
            <person name="Pauvert C."/>
            <person name="Hitch T.C.A."/>
            <person name="Clavel T."/>
        </authorList>
    </citation>
    <scope>NUCLEOTIDE SEQUENCE [LARGE SCALE GENOMIC DNA]</scope>
    <source>
        <strain evidence="2 3">CLA-AP-H29</strain>
    </source>
</reference>
<sequence>MSKKGMDKKVVETPYTDIYVTVRTTRSADGSTCRIAAIASDCRGKGLPGAKQRVQKLNSASERQDIERATAFVIARALDAYIQAYPQQQAPALSENIAADTLLSLYQQFHEAGYPVHPDWRPGTNHSAKLAFKRTIPHICAALADGCDPQNLAVAIHDRVRDDVQSNANARDRSSIDKTVRKNMLWCDAVLNAMRLAYPGRPELEIRLNVPDGHGLSVLREQAKALPQNVREALAEYLTDCCRLYDARLALTSPDCANPEELRHQIQMLEKVISDENPRYVLVMLMMYDAGLRTSEAAAVTGDSLRLLNCAGHHATSLVLVQCQARDGKRCRILKSENAYRTTVLSHWGHVMVQSVLRYLAVFDSQWPQQVTDPKGASAWILQRLRVLGVSDCCLSNTAASLMAAGEHGLLASEDLSAYILRRDCATRWAFRCGLSLDTIDILLGHARYGRKSGCVEYRDTRWLTEIAYAIERYVHVPEYSAAPKYMPYLLSCGTIDIQTPYPTYCYRNTGSQPVQISIAITAQEPGEAITLCCSGAVVHAIHAQDVADAPDKRMERTIFTTGDNHDGS</sequence>
<dbReference type="RefSeq" id="WP_349232634.1">
    <property type="nucleotide sequence ID" value="NZ_JBBMFK010000039.1"/>
</dbReference>
<organism evidence="2 3">
    <name type="scientific">Pseudoflavonifractor intestinihominis</name>
    <dbReference type="NCBI Taxonomy" id="3133171"/>
    <lineage>
        <taxon>Bacteria</taxon>
        <taxon>Bacillati</taxon>
        <taxon>Bacillota</taxon>
        <taxon>Clostridia</taxon>
        <taxon>Eubacteriales</taxon>
        <taxon>Oscillospiraceae</taxon>
        <taxon>Pseudoflavonifractor</taxon>
    </lineage>
</organism>
<dbReference type="Proteomes" id="UP001464378">
    <property type="component" value="Unassembled WGS sequence"/>
</dbReference>
<accession>A0ABV1EEU1</accession>
<dbReference type="Gene3D" id="1.10.443.10">
    <property type="entry name" value="Intergrase catalytic core"/>
    <property type="match status" value="1"/>
</dbReference>
<evidence type="ECO:0008006" key="4">
    <source>
        <dbReference type="Google" id="ProtNLM"/>
    </source>
</evidence>
<proteinExistence type="predicted"/>
<protein>
    <recommendedName>
        <fullName evidence="4">Tyr recombinase domain-containing protein</fullName>
    </recommendedName>
</protein>
<dbReference type="SUPFAM" id="SSF56349">
    <property type="entry name" value="DNA breaking-rejoining enzymes"/>
    <property type="match status" value="1"/>
</dbReference>